<sequence length="282" mass="32213">MAEIVENNWNVLERMLSPVRRAEVQRSNPLNAPDVCIVCSTEAEIYTCSTCSRDAIVHDYYCSRSCQKADWKRHRVTCGAKYLWPPHLAHISNAEDQAVVKFERNAWWRMIILESVLAWGAKVANAYCALDGCLPTRLHYFIEVDAQGQMSLDSIRFDSDLVEGSLFSATFHGPSSQARVLNDDDKWCPEAFTSEDLDHFGSQCWPWIVGHMVSLPIYYPDSADTLHRVLLVATECRYHEGTLCTDFTRPIVETTMAWKMSPELMRKWQGDRPISFLPPISS</sequence>
<keyword evidence="3" id="KW-0862">Zinc</keyword>
<keyword evidence="7" id="KW-1185">Reference proteome</keyword>
<evidence type="ECO:0000256" key="1">
    <source>
        <dbReference type="ARBA" id="ARBA00022723"/>
    </source>
</evidence>
<evidence type="ECO:0000313" key="6">
    <source>
        <dbReference type="EMBL" id="KIM20602.1"/>
    </source>
</evidence>
<reference evidence="7" key="2">
    <citation type="submission" date="2015-01" db="EMBL/GenBank/DDBJ databases">
        <title>Evolutionary Origins and Diversification of the Mycorrhizal Mutualists.</title>
        <authorList>
            <consortium name="DOE Joint Genome Institute"/>
            <consortium name="Mycorrhizal Genomics Consortium"/>
            <person name="Kohler A."/>
            <person name="Kuo A."/>
            <person name="Nagy L.G."/>
            <person name="Floudas D."/>
            <person name="Copeland A."/>
            <person name="Barry K.W."/>
            <person name="Cichocki N."/>
            <person name="Veneault-Fourrey C."/>
            <person name="LaButti K."/>
            <person name="Lindquist E.A."/>
            <person name="Lipzen A."/>
            <person name="Lundell T."/>
            <person name="Morin E."/>
            <person name="Murat C."/>
            <person name="Riley R."/>
            <person name="Ohm R."/>
            <person name="Sun H."/>
            <person name="Tunlid A."/>
            <person name="Henrissat B."/>
            <person name="Grigoriev I.V."/>
            <person name="Hibbett D.S."/>
            <person name="Martin F."/>
        </authorList>
    </citation>
    <scope>NUCLEOTIDE SEQUENCE [LARGE SCALE GENOMIC DNA]</scope>
    <source>
        <strain evidence="7">MAFF 305830</strain>
    </source>
</reference>
<organism evidence="6 7">
    <name type="scientific">Serendipita vermifera MAFF 305830</name>
    <dbReference type="NCBI Taxonomy" id="933852"/>
    <lineage>
        <taxon>Eukaryota</taxon>
        <taxon>Fungi</taxon>
        <taxon>Dikarya</taxon>
        <taxon>Basidiomycota</taxon>
        <taxon>Agaricomycotina</taxon>
        <taxon>Agaricomycetes</taxon>
        <taxon>Sebacinales</taxon>
        <taxon>Serendipitaceae</taxon>
        <taxon>Serendipita</taxon>
    </lineage>
</organism>
<name>A0A0C2WSV9_SERVB</name>
<dbReference type="AlphaFoldDB" id="A0A0C2WSV9"/>
<dbReference type="InterPro" id="IPR002893">
    <property type="entry name" value="Znf_MYND"/>
</dbReference>
<dbReference type="Gene3D" id="6.10.140.2220">
    <property type="match status" value="1"/>
</dbReference>
<dbReference type="SUPFAM" id="SSF144232">
    <property type="entry name" value="HIT/MYND zinc finger-like"/>
    <property type="match status" value="1"/>
</dbReference>
<dbReference type="PROSITE" id="PS50865">
    <property type="entry name" value="ZF_MYND_2"/>
    <property type="match status" value="1"/>
</dbReference>
<proteinExistence type="predicted"/>
<evidence type="ECO:0000256" key="2">
    <source>
        <dbReference type="ARBA" id="ARBA00022771"/>
    </source>
</evidence>
<accession>A0A0C2WSV9</accession>
<dbReference type="EMBL" id="KN824419">
    <property type="protein sequence ID" value="KIM20602.1"/>
    <property type="molecule type" value="Genomic_DNA"/>
</dbReference>
<dbReference type="OrthoDB" id="432970at2759"/>
<evidence type="ECO:0000256" key="4">
    <source>
        <dbReference type="PROSITE-ProRule" id="PRU00134"/>
    </source>
</evidence>
<dbReference type="Pfam" id="PF01753">
    <property type="entry name" value="zf-MYND"/>
    <property type="match status" value="1"/>
</dbReference>
<evidence type="ECO:0000259" key="5">
    <source>
        <dbReference type="PROSITE" id="PS50865"/>
    </source>
</evidence>
<evidence type="ECO:0000256" key="3">
    <source>
        <dbReference type="ARBA" id="ARBA00022833"/>
    </source>
</evidence>
<keyword evidence="2 4" id="KW-0863">Zinc-finger</keyword>
<reference evidence="6 7" key="1">
    <citation type="submission" date="2014-04" db="EMBL/GenBank/DDBJ databases">
        <authorList>
            <consortium name="DOE Joint Genome Institute"/>
            <person name="Kuo A."/>
            <person name="Zuccaro A."/>
            <person name="Kohler A."/>
            <person name="Nagy L.G."/>
            <person name="Floudas D."/>
            <person name="Copeland A."/>
            <person name="Barry K.W."/>
            <person name="Cichocki N."/>
            <person name="Veneault-Fourrey C."/>
            <person name="LaButti K."/>
            <person name="Lindquist E.A."/>
            <person name="Lipzen A."/>
            <person name="Lundell T."/>
            <person name="Morin E."/>
            <person name="Murat C."/>
            <person name="Sun H."/>
            <person name="Tunlid A."/>
            <person name="Henrissat B."/>
            <person name="Grigoriev I.V."/>
            <person name="Hibbett D.S."/>
            <person name="Martin F."/>
            <person name="Nordberg H.P."/>
            <person name="Cantor M.N."/>
            <person name="Hua S.X."/>
        </authorList>
    </citation>
    <scope>NUCLEOTIDE SEQUENCE [LARGE SCALE GENOMIC DNA]</scope>
    <source>
        <strain evidence="6 7">MAFF 305830</strain>
    </source>
</reference>
<feature type="domain" description="MYND-type" evidence="5">
    <location>
        <begin position="36"/>
        <end position="78"/>
    </location>
</feature>
<dbReference type="HOGENOM" id="CLU_987523_0_0_1"/>
<dbReference type="GO" id="GO:0008270">
    <property type="term" value="F:zinc ion binding"/>
    <property type="evidence" value="ECO:0007669"/>
    <property type="project" value="UniProtKB-KW"/>
</dbReference>
<gene>
    <name evidence="6" type="ORF">M408DRAFT_30233</name>
</gene>
<protein>
    <recommendedName>
        <fullName evidence="5">MYND-type domain-containing protein</fullName>
    </recommendedName>
</protein>
<dbReference type="Proteomes" id="UP000054097">
    <property type="component" value="Unassembled WGS sequence"/>
</dbReference>
<keyword evidence="1" id="KW-0479">Metal-binding</keyword>
<evidence type="ECO:0000313" key="7">
    <source>
        <dbReference type="Proteomes" id="UP000054097"/>
    </source>
</evidence>